<organism evidence="2 3">
    <name type="scientific">Varanus komodoensis</name>
    <name type="common">Komodo dragon</name>
    <dbReference type="NCBI Taxonomy" id="61221"/>
    <lineage>
        <taxon>Eukaryota</taxon>
        <taxon>Metazoa</taxon>
        <taxon>Chordata</taxon>
        <taxon>Craniata</taxon>
        <taxon>Vertebrata</taxon>
        <taxon>Euteleostomi</taxon>
        <taxon>Lepidosauria</taxon>
        <taxon>Squamata</taxon>
        <taxon>Bifurcata</taxon>
        <taxon>Unidentata</taxon>
        <taxon>Episquamata</taxon>
        <taxon>Toxicofera</taxon>
        <taxon>Anguimorpha</taxon>
        <taxon>Paleoanguimorpha</taxon>
        <taxon>Varanoidea</taxon>
        <taxon>Varanidae</taxon>
        <taxon>Varanus</taxon>
    </lineage>
</organism>
<dbReference type="OMA" id="CSEDWRI"/>
<evidence type="ECO:0000313" key="3">
    <source>
        <dbReference type="Proteomes" id="UP000694545"/>
    </source>
</evidence>
<keyword evidence="3" id="KW-1185">Reference proteome</keyword>
<dbReference type="Proteomes" id="UP000694545">
    <property type="component" value="Unplaced"/>
</dbReference>
<dbReference type="AlphaFoldDB" id="A0A8D2PZ54"/>
<reference evidence="2" key="2">
    <citation type="submission" date="2025-09" db="UniProtKB">
        <authorList>
            <consortium name="Ensembl"/>
        </authorList>
    </citation>
    <scope>IDENTIFICATION</scope>
</reference>
<dbReference type="Pfam" id="PF21098">
    <property type="entry name" value="PH-GRAM_MTMR6-like"/>
    <property type="match status" value="1"/>
</dbReference>
<name>A0A8D2PZ54_VARKO</name>
<sequence>MEFAELIKTTRVDGVVLSCPGLKPVTGTLCTTSHHLLLSSQRVGCGGQSQKELWLLICTVDATEKRLANASGAITLKCKDLKVLHLEIPGMEECLNAASSIEVHKTHKQPVFLGTQLMLCRIHEGKCPLQS</sequence>
<protein>
    <recommendedName>
        <fullName evidence="1">MTMR6-9 GRAM domain-containing protein</fullName>
    </recommendedName>
</protein>
<dbReference type="SUPFAM" id="SSF50729">
    <property type="entry name" value="PH domain-like"/>
    <property type="match status" value="1"/>
</dbReference>
<proteinExistence type="predicted"/>
<accession>A0A8D2PZ54</accession>
<dbReference type="InterPro" id="IPR048994">
    <property type="entry name" value="PH-GRAM_MTMR6-9"/>
</dbReference>
<dbReference type="Ensembl" id="ENSVKKT00000014135.1">
    <property type="protein sequence ID" value="ENSVKKP00000013804.1"/>
    <property type="gene ID" value="ENSVKKG00000009504.1"/>
</dbReference>
<evidence type="ECO:0000259" key="1">
    <source>
        <dbReference type="Pfam" id="PF21098"/>
    </source>
</evidence>
<dbReference type="CDD" id="cd13211">
    <property type="entry name" value="PH-GRAM_MTMR9"/>
    <property type="match status" value="1"/>
</dbReference>
<dbReference type="InterPro" id="IPR011993">
    <property type="entry name" value="PH-like_dom_sf"/>
</dbReference>
<dbReference type="Gene3D" id="2.30.29.30">
    <property type="entry name" value="Pleckstrin-homology domain (PH domain)/Phosphotyrosine-binding domain (PTB)"/>
    <property type="match status" value="1"/>
</dbReference>
<evidence type="ECO:0000313" key="2">
    <source>
        <dbReference type="Ensembl" id="ENSVKKP00000013804.1"/>
    </source>
</evidence>
<feature type="domain" description="MTMR6-9 GRAM" evidence="1">
    <location>
        <begin position="23"/>
        <end position="99"/>
    </location>
</feature>
<reference evidence="2" key="1">
    <citation type="submission" date="2025-08" db="UniProtKB">
        <authorList>
            <consortium name="Ensembl"/>
        </authorList>
    </citation>
    <scope>IDENTIFICATION</scope>
</reference>